<accession>A0A2U4F1F2</accession>
<proteinExistence type="predicted"/>
<dbReference type="EMBL" id="ALNZ01000007">
    <property type="protein sequence ID" value="EKV58152.1"/>
    <property type="molecule type" value="Genomic_DNA"/>
</dbReference>
<dbReference type="OrthoDB" id="308215at2"/>
<evidence type="ECO:0008006" key="4">
    <source>
        <dbReference type="Google" id="ProtNLM"/>
    </source>
</evidence>
<name>A0A2U4F1F2_9SPIR</name>
<dbReference type="Proteomes" id="UP000011663">
    <property type="component" value="Unassembled WGS sequence"/>
</dbReference>
<reference evidence="2 3" key="1">
    <citation type="submission" date="2012-07" db="EMBL/GenBank/DDBJ databases">
        <title>Genome sequence of Brachyspira sp. 30446, isolated from a pig with mucohaemorrhagic colitis.</title>
        <authorList>
            <person name="Rubin J.E."/>
            <person name="Fernando C."/>
            <person name="Harding J.C.S."/>
            <person name="Hill J.E."/>
        </authorList>
    </citation>
    <scope>NUCLEOTIDE SEQUENCE [LARGE SCALE GENOMIC DNA]</scope>
    <source>
        <strain evidence="2 3">30446</strain>
    </source>
</reference>
<keyword evidence="1" id="KW-0732">Signal</keyword>
<evidence type="ECO:0000256" key="1">
    <source>
        <dbReference type="SAM" id="SignalP"/>
    </source>
</evidence>
<dbReference type="RefSeq" id="WP_008721553.1">
    <property type="nucleotide sequence ID" value="NZ_JH994110.1"/>
</dbReference>
<sequence>MNILSKIIIIFSAFFICSCLNFNTGSLSFDSNNGIDDKYYGTYEGSITIRENNNLSSQAFVSVTLGSGSALSIRMNGSLINFYNTAYKENIIKVSDNVYKVSITSSGYKYDFTLSFNNSYMNFSFYANNNTLGEGNLTKIR</sequence>
<protein>
    <recommendedName>
        <fullName evidence="4">Lipoprotein</fullName>
    </recommendedName>
</protein>
<gene>
    <name evidence="2" type="ORF">A966_01346</name>
</gene>
<dbReference type="PROSITE" id="PS51257">
    <property type="entry name" value="PROKAR_LIPOPROTEIN"/>
    <property type="match status" value="1"/>
</dbReference>
<feature type="chain" id="PRO_5015657522" description="Lipoprotein" evidence="1">
    <location>
        <begin position="22"/>
        <end position="141"/>
    </location>
</feature>
<organism evidence="2 3">
    <name type="scientific">Brachyspira hampsonii 30446</name>
    <dbReference type="NCBI Taxonomy" id="1289135"/>
    <lineage>
        <taxon>Bacteria</taxon>
        <taxon>Pseudomonadati</taxon>
        <taxon>Spirochaetota</taxon>
        <taxon>Spirochaetia</taxon>
        <taxon>Brachyspirales</taxon>
        <taxon>Brachyspiraceae</taxon>
        <taxon>Brachyspira</taxon>
    </lineage>
</organism>
<evidence type="ECO:0000313" key="3">
    <source>
        <dbReference type="Proteomes" id="UP000011663"/>
    </source>
</evidence>
<feature type="signal peptide" evidence="1">
    <location>
        <begin position="1"/>
        <end position="21"/>
    </location>
</feature>
<comment type="caution">
    <text evidence="2">The sequence shown here is derived from an EMBL/GenBank/DDBJ whole genome shotgun (WGS) entry which is preliminary data.</text>
</comment>
<evidence type="ECO:0000313" key="2">
    <source>
        <dbReference type="EMBL" id="EKV58152.1"/>
    </source>
</evidence>
<dbReference type="GeneID" id="66486742"/>
<dbReference type="AlphaFoldDB" id="A0A2U4F1F2"/>